<dbReference type="Proteomes" id="UP000574390">
    <property type="component" value="Unassembled WGS sequence"/>
</dbReference>
<dbReference type="Proteomes" id="UP000553632">
    <property type="component" value="Unassembled WGS sequence"/>
</dbReference>
<proteinExistence type="predicted"/>
<keyword evidence="3" id="KW-1185">Reference proteome</keyword>
<dbReference type="EMBL" id="JABANO010009844">
    <property type="protein sequence ID" value="KAF4746125.1"/>
    <property type="molecule type" value="Genomic_DNA"/>
</dbReference>
<evidence type="ECO:0000313" key="3">
    <source>
        <dbReference type="Proteomes" id="UP000553632"/>
    </source>
</evidence>
<accession>A0A7J6RX72</accession>
<reference evidence="3 4" key="1">
    <citation type="submission" date="2020-04" db="EMBL/GenBank/DDBJ databases">
        <title>Perkinsus olseni comparative genomics.</title>
        <authorList>
            <person name="Bogema D.R."/>
        </authorList>
    </citation>
    <scope>NUCLEOTIDE SEQUENCE [LARGE SCALE GENOMIC DNA]</scope>
    <source>
        <strain evidence="1">ATCC PRA-205</strain>
        <strain evidence="2 3">ATCC PRA-207</strain>
    </source>
</reference>
<dbReference type="AlphaFoldDB" id="A0A7J6RX72"/>
<organism evidence="1 4">
    <name type="scientific">Perkinsus olseni</name>
    <name type="common">Perkinsus atlanticus</name>
    <dbReference type="NCBI Taxonomy" id="32597"/>
    <lineage>
        <taxon>Eukaryota</taxon>
        <taxon>Sar</taxon>
        <taxon>Alveolata</taxon>
        <taxon>Perkinsozoa</taxon>
        <taxon>Perkinsea</taxon>
        <taxon>Perkinsida</taxon>
        <taxon>Perkinsidae</taxon>
        <taxon>Perkinsus</taxon>
    </lineage>
</organism>
<evidence type="ECO:0000313" key="4">
    <source>
        <dbReference type="Proteomes" id="UP000574390"/>
    </source>
</evidence>
<dbReference type="EMBL" id="JABANM010018901">
    <property type="protein sequence ID" value="KAF4725348.1"/>
    <property type="molecule type" value="Genomic_DNA"/>
</dbReference>
<comment type="caution">
    <text evidence="1">The sequence shown here is derived from an EMBL/GenBank/DDBJ whole genome shotgun (WGS) entry which is preliminary data.</text>
</comment>
<evidence type="ECO:0000313" key="1">
    <source>
        <dbReference type="EMBL" id="KAF4725348.1"/>
    </source>
</evidence>
<evidence type="ECO:0000313" key="2">
    <source>
        <dbReference type="EMBL" id="KAF4746125.1"/>
    </source>
</evidence>
<protein>
    <submittedName>
        <fullName evidence="1">Uncharacterized protein</fullName>
    </submittedName>
</protein>
<sequence>MYRFAAEKARKETGDYLFGYLCPSYLELNEVLVLDPQVHSSLSRESMGYSWLLRSYGGRSSGSGPSGLVLTQRGLSSWSRNIPFVPIREIKIHEIDVPEMRYYEDGMERYGPVCEVSRYANSLAFSLTAESRDLNLVELGCKNYTWWHNPLTHSLVRRTPDGECQVLEDTLGELTEVLATTTLKTAPSDPITKQFCGDAVANLMRLSTGMGYREPRKYISFLCYWYRTPQVIRRLKVRQHTVILCGVGSSSFVFGRVSRAKRSTGGGQVE</sequence>
<gene>
    <name evidence="1" type="ORF">FOZ62_022907</name>
    <name evidence="2" type="ORF">FOZ63_028515</name>
</gene>
<name>A0A7J6RX72_PEROL</name>